<evidence type="ECO:0000313" key="1">
    <source>
        <dbReference type="EMBL" id="CUV09504.1"/>
    </source>
</evidence>
<dbReference type="EMBL" id="FAXC01000259">
    <property type="protein sequence ID" value="CUV09504.1"/>
    <property type="molecule type" value="Genomic_DNA"/>
</dbReference>
<dbReference type="AlphaFoldDB" id="A0A160VJN2"/>
<proteinExistence type="predicted"/>
<gene>
    <name evidence="1" type="ORF">MGWOODY_Mmi776</name>
</gene>
<accession>A0A160VJN2</accession>
<reference evidence="1" key="1">
    <citation type="submission" date="2015-10" db="EMBL/GenBank/DDBJ databases">
        <authorList>
            <person name="Gilbert D.G."/>
        </authorList>
    </citation>
    <scope>NUCLEOTIDE SEQUENCE</scope>
</reference>
<protein>
    <submittedName>
        <fullName evidence="1">Uncharacterized protein</fullName>
    </submittedName>
</protein>
<name>A0A160VJN2_9ZZZZ</name>
<sequence length="276" mass="30888">MNKIPVLILFFSALFSQDAADTTVIAAPLDTTTATDSNSVQIPDTIVDESLVPLPEVREMSDKSDKLPLDEPFFELKSSIDILHQQMDSLKRVISVYEKGRGPIPTIDEELLNLIKIPQLRHRIELQNGTIVNGEIIEEDDLGIIVQTSIGQLAIERDRIVNITDDLPPNAKVELTGEPFVNAFPDREEITGKIKNIGAKRADFVRVIANLWSSTTMLIQKDSVFVTGEKQKYFSGIRANTALEPGSVSEFKLVIPLSEGDKVSYRTYEVRWESYK</sequence>
<organism evidence="1">
    <name type="scientific">hydrothermal vent metagenome</name>
    <dbReference type="NCBI Taxonomy" id="652676"/>
    <lineage>
        <taxon>unclassified sequences</taxon>
        <taxon>metagenomes</taxon>
        <taxon>ecological metagenomes</taxon>
    </lineage>
</organism>